<dbReference type="AlphaFoldDB" id="A0A4Y3KLE4"/>
<dbReference type="InterPro" id="IPR043519">
    <property type="entry name" value="NT_sf"/>
</dbReference>
<organism evidence="2 3">
    <name type="scientific">Cellulomonas gelida</name>
    <dbReference type="NCBI Taxonomy" id="1712"/>
    <lineage>
        <taxon>Bacteria</taxon>
        <taxon>Bacillati</taxon>
        <taxon>Actinomycetota</taxon>
        <taxon>Actinomycetes</taxon>
        <taxon>Micrococcales</taxon>
        <taxon>Cellulomonadaceae</taxon>
        <taxon>Cellulomonas</taxon>
    </lineage>
</organism>
<evidence type="ECO:0000313" key="3">
    <source>
        <dbReference type="Proteomes" id="UP000320461"/>
    </source>
</evidence>
<keyword evidence="2" id="KW-0418">Kinase</keyword>
<keyword evidence="2" id="KW-0808">Transferase</keyword>
<gene>
    <name evidence="2" type="ORF">CGE01nite_17470</name>
</gene>
<protein>
    <submittedName>
        <fullName evidence="2">GTP pyrophosphokinase</fullName>
    </submittedName>
</protein>
<dbReference type="GO" id="GO:0016301">
    <property type="term" value="F:kinase activity"/>
    <property type="evidence" value="ECO:0007669"/>
    <property type="project" value="UniProtKB-KW"/>
</dbReference>
<dbReference type="Proteomes" id="UP000320461">
    <property type="component" value="Unassembled WGS sequence"/>
</dbReference>
<evidence type="ECO:0000259" key="1">
    <source>
        <dbReference type="SMART" id="SM00954"/>
    </source>
</evidence>
<dbReference type="RefSeq" id="WP_229747590.1">
    <property type="nucleotide sequence ID" value="NZ_BJLQ01000015.1"/>
</dbReference>
<dbReference type="Gene3D" id="3.30.460.10">
    <property type="entry name" value="Beta Polymerase, domain 2"/>
    <property type="match status" value="1"/>
</dbReference>
<dbReference type="Pfam" id="PF04607">
    <property type="entry name" value="RelA_SpoT"/>
    <property type="match status" value="1"/>
</dbReference>
<dbReference type="EMBL" id="BJLQ01000015">
    <property type="protein sequence ID" value="GEA84496.1"/>
    <property type="molecule type" value="Genomic_DNA"/>
</dbReference>
<dbReference type="Gene3D" id="1.10.287.860">
    <property type="entry name" value="Nucleotidyltransferase"/>
    <property type="match status" value="1"/>
</dbReference>
<dbReference type="PANTHER" id="PTHR47837:SF2">
    <property type="entry name" value="GTP PYROPHOSPHOKINASE YWAC"/>
    <property type="match status" value="1"/>
</dbReference>
<accession>A0A4Y3KLE4</accession>
<dbReference type="CDD" id="cd05399">
    <property type="entry name" value="NT_Rel-Spo_like"/>
    <property type="match status" value="1"/>
</dbReference>
<evidence type="ECO:0000313" key="2">
    <source>
        <dbReference type="EMBL" id="GEA84496.1"/>
    </source>
</evidence>
<reference evidence="2 3" key="1">
    <citation type="submission" date="2019-06" db="EMBL/GenBank/DDBJ databases">
        <title>Whole genome shotgun sequence of Cellulomonas gelida NBRC 3748.</title>
        <authorList>
            <person name="Hosoyama A."/>
            <person name="Uohara A."/>
            <person name="Ohji S."/>
            <person name="Ichikawa N."/>
        </authorList>
    </citation>
    <scope>NUCLEOTIDE SEQUENCE [LARGE SCALE GENOMIC DNA]</scope>
    <source>
        <strain evidence="2 3">NBRC 3748</strain>
    </source>
</reference>
<dbReference type="GO" id="GO:0015969">
    <property type="term" value="P:guanosine tetraphosphate metabolic process"/>
    <property type="evidence" value="ECO:0007669"/>
    <property type="project" value="InterPro"/>
</dbReference>
<name>A0A4Y3KLE4_9CELL</name>
<proteinExistence type="predicted"/>
<dbReference type="SUPFAM" id="SSF81301">
    <property type="entry name" value="Nucleotidyltransferase"/>
    <property type="match status" value="1"/>
</dbReference>
<dbReference type="InterPro" id="IPR052366">
    <property type="entry name" value="GTP_Pyrophosphokinase"/>
</dbReference>
<dbReference type="SMART" id="SM00954">
    <property type="entry name" value="RelA_SpoT"/>
    <property type="match status" value="1"/>
</dbReference>
<sequence length="256" mass="29091">MIDDTAPGRPLHDLERRLVAHMASARTDVTAADLDEAEALLTRSRALRDEVVKLLKYYQFGIDEVSTKIHILRQEFESIHDYSPIEHVRTRLKSAESLLEKSLRRGVALEIPAIRAEIRDIAGIRVTCSFVSDVYWIAQMLSAQPDLRLLQTKDYIAHPKPNGYRSLHLIVEVPVFLSQHVEQVPVEVQIRTIAMDFWASVEHKLSYKYRSAMPAHLAAELDDAARVATELDARMGRLRDEVRPPTVEIVPPVTTD</sequence>
<feature type="domain" description="RelA/SpoT" evidence="1">
    <location>
        <begin position="90"/>
        <end position="213"/>
    </location>
</feature>
<keyword evidence="3" id="KW-1185">Reference proteome</keyword>
<comment type="caution">
    <text evidence="2">The sequence shown here is derived from an EMBL/GenBank/DDBJ whole genome shotgun (WGS) entry which is preliminary data.</text>
</comment>
<dbReference type="PANTHER" id="PTHR47837">
    <property type="entry name" value="GTP PYROPHOSPHOKINASE YJBM"/>
    <property type="match status" value="1"/>
</dbReference>
<dbReference type="InterPro" id="IPR007685">
    <property type="entry name" value="RelA_SpoT"/>
</dbReference>